<dbReference type="KEGG" id="ppla:BBI15_10100"/>
<dbReference type="EMBL" id="CP016539">
    <property type="protein sequence ID" value="ANU20543.1"/>
    <property type="molecule type" value="Genomic_DNA"/>
</dbReference>
<protein>
    <recommendedName>
        <fullName evidence="3">Plasmid replication protein RepL domain-containing protein</fullName>
    </recommendedName>
</protein>
<keyword evidence="2" id="KW-1185">Reference proteome</keyword>
<evidence type="ECO:0000313" key="1">
    <source>
        <dbReference type="EMBL" id="ANU20543.1"/>
    </source>
</evidence>
<accession>A0A1C7E970</accession>
<proteinExistence type="predicted"/>
<reference evidence="1" key="1">
    <citation type="submission" date="2016-10" db="EMBL/GenBank/DDBJ databases">
        <authorList>
            <person name="See-Too W.S."/>
        </authorList>
    </citation>
    <scope>NUCLEOTIDE SEQUENCE [LARGE SCALE GENOMIC DNA]</scope>
    <source>
        <strain evidence="1">DSM 23997</strain>
    </source>
</reference>
<gene>
    <name evidence="1" type="ORF">BBI15_10100</name>
</gene>
<evidence type="ECO:0008006" key="3">
    <source>
        <dbReference type="Google" id="ProtNLM"/>
    </source>
</evidence>
<sequence length="95" mass="11274">MKNKNEFSFSNLETRVIKEVRKCLAEEKKETLSSGLRFITYFLRNSTSYGVLVKNTKEVEKDLNLSTYRLTKILKILECHQIIYRRKGIIGLWRT</sequence>
<name>A0A1C7E970_9BACL</name>
<organism evidence="1 2">
    <name type="scientific">Planococcus plakortidis</name>
    <dbReference type="NCBI Taxonomy" id="1038856"/>
    <lineage>
        <taxon>Bacteria</taxon>
        <taxon>Bacillati</taxon>
        <taxon>Bacillota</taxon>
        <taxon>Bacilli</taxon>
        <taxon>Bacillales</taxon>
        <taxon>Caryophanaceae</taxon>
        <taxon>Planococcus</taxon>
    </lineage>
</organism>
<dbReference type="Proteomes" id="UP000092650">
    <property type="component" value="Chromosome"/>
</dbReference>
<dbReference type="AlphaFoldDB" id="A0A1C7E970"/>
<evidence type="ECO:0000313" key="2">
    <source>
        <dbReference type="Proteomes" id="UP000092650"/>
    </source>
</evidence>